<keyword evidence="1" id="KW-0472">Membrane</keyword>
<keyword evidence="1" id="KW-0812">Transmembrane</keyword>
<feature type="transmembrane region" description="Helical" evidence="1">
    <location>
        <begin position="149"/>
        <end position="171"/>
    </location>
</feature>
<name>A0A7S2RBM9_9STRA</name>
<proteinExistence type="predicted"/>
<dbReference type="AlphaFoldDB" id="A0A7S2RBM9"/>
<feature type="transmembrane region" description="Helical" evidence="1">
    <location>
        <begin position="216"/>
        <end position="237"/>
    </location>
</feature>
<evidence type="ECO:0000313" key="2">
    <source>
        <dbReference type="EMBL" id="CAD9666396.1"/>
    </source>
</evidence>
<feature type="transmembrane region" description="Helical" evidence="1">
    <location>
        <begin position="12"/>
        <end position="35"/>
    </location>
</feature>
<evidence type="ECO:0000256" key="1">
    <source>
        <dbReference type="SAM" id="Phobius"/>
    </source>
</evidence>
<gene>
    <name evidence="2" type="ORF">QSP1433_LOCUS1704</name>
</gene>
<reference evidence="2" key="1">
    <citation type="submission" date="2021-01" db="EMBL/GenBank/DDBJ databases">
        <authorList>
            <person name="Corre E."/>
            <person name="Pelletier E."/>
            <person name="Niang G."/>
            <person name="Scheremetjew M."/>
            <person name="Finn R."/>
            <person name="Kale V."/>
            <person name="Holt S."/>
            <person name="Cochrane G."/>
            <person name="Meng A."/>
            <person name="Brown T."/>
            <person name="Cohen L."/>
        </authorList>
    </citation>
    <scope>NUCLEOTIDE SEQUENCE</scope>
    <source>
        <strain evidence="2">NY070348D</strain>
    </source>
</reference>
<dbReference type="EMBL" id="HBHK01002847">
    <property type="protein sequence ID" value="CAD9666396.1"/>
    <property type="molecule type" value="Transcribed_RNA"/>
</dbReference>
<protein>
    <submittedName>
        <fullName evidence="2">Uncharacterized protein</fullName>
    </submittedName>
</protein>
<organism evidence="2">
    <name type="scientific">Mucochytrium quahogii</name>
    <dbReference type="NCBI Taxonomy" id="96639"/>
    <lineage>
        <taxon>Eukaryota</taxon>
        <taxon>Sar</taxon>
        <taxon>Stramenopiles</taxon>
        <taxon>Bigyra</taxon>
        <taxon>Labyrinthulomycetes</taxon>
        <taxon>Thraustochytrida</taxon>
        <taxon>Thraustochytriidae</taxon>
        <taxon>Mucochytrium</taxon>
    </lineage>
</organism>
<feature type="transmembrane region" description="Helical" evidence="1">
    <location>
        <begin position="122"/>
        <end position="142"/>
    </location>
</feature>
<sequence length="270" mass="28492">MYNRDNSAKGARGCGVCLCMAFGLALFATVSPYWLWNVSWSWSGWGSSSVATGAYVVSSSSASLPCGWGGWSTCTVRNQWNHFSTFNDTVCSDTTMYNNVGKYGFCTAQNGSFQTPSAVKQIQALSVTATVLFFVSSIGALVSPGRGCLGFFSGSIALVGCACSIAAFAIACGFDYYKSFGGAGGYLLYLSNDIYNVCNGNCAVLSYQVNLSWGPAFWAMILAFVISLVGGVAILVASPRLDDDLEGDYGSGNEYKPAAEDYGYGAPMQA</sequence>
<accession>A0A7S2RBM9</accession>
<keyword evidence="1" id="KW-1133">Transmembrane helix</keyword>